<evidence type="ECO:0000313" key="2">
    <source>
        <dbReference type="EMBL" id="KAF5768350.1"/>
    </source>
</evidence>
<feature type="transmembrane region" description="Helical" evidence="1">
    <location>
        <begin position="27"/>
        <end position="45"/>
    </location>
</feature>
<dbReference type="Proteomes" id="UP000215914">
    <property type="component" value="Unassembled WGS sequence"/>
</dbReference>
<organism evidence="2 3">
    <name type="scientific">Helianthus annuus</name>
    <name type="common">Common sunflower</name>
    <dbReference type="NCBI Taxonomy" id="4232"/>
    <lineage>
        <taxon>Eukaryota</taxon>
        <taxon>Viridiplantae</taxon>
        <taxon>Streptophyta</taxon>
        <taxon>Embryophyta</taxon>
        <taxon>Tracheophyta</taxon>
        <taxon>Spermatophyta</taxon>
        <taxon>Magnoliopsida</taxon>
        <taxon>eudicotyledons</taxon>
        <taxon>Gunneridae</taxon>
        <taxon>Pentapetalae</taxon>
        <taxon>asterids</taxon>
        <taxon>campanulids</taxon>
        <taxon>Asterales</taxon>
        <taxon>Asteraceae</taxon>
        <taxon>Asteroideae</taxon>
        <taxon>Heliantheae alliance</taxon>
        <taxon>Heliantheae</taxon>
        <taxon>Helianthus</taxon>
    </lineage>
</organism>
<name>A0A9K3E7M6_HELAN</name>
<keyword evidence="1" id="KW-0472">Membrane</keyword>
<sequence length="89" mass="9709">MELGVLMTDILFQASSRKAFRLMADDPPLLIAFLANSLHFLAFLLTSSSSITISTHLLISFPSTIPSSFLLFTLTPVFQTSSIIFALVA</sequence>
<dbReference type="EMBL" id="MNCJ02000329">
    <property type="protein sequence ID" value="KAF5768350.1"/>
    <property type="molecule type" value="Genomic_DNA"/>
</dbReference>
<reference evidence="2" key="2">
    <citation type="submission" date="2020-06" db="EMBL/GenBank/DDBJ databases">
        <title>Helianthus annuus Genome sequencing and assembly Release 2.</title>
        <authorList>
            <person name="Gouzy J."/>
            <person name="Langlade N."/>
            <person name="Munos S."/>
        </authorList>
    </citation>
    <scope>NUCLEOTIDE SEQUENCE</scope>
    <source>
        <tissue evidence="2">Leaves</tissue>
    </source>
</reference>
<feature type="transmembrane region" description="Helical" evidence="1">
    <location>
        <begin position="65"/>
        <end position="88"/>
    </location>
</feature>
<protein>
    <submittedName>
        <fullName evidence="2">Uncharacterized protein</fullName>
    </submittedName>
</protein>
<reference evidence="2" key="1">
    <citation type="journal article" date="2017" name="Nature">
        <title>The sunflower genome provides insights into oil metabolism, flowering and Asterid evolution.</title>
        <authorList>
            <person name="Badouin H."/>
            <person name="Gouzy J."/>
            <person name="Grassa C.J."/>
            <person name="Murat F."/>
            <person name="Staton S.E."/>
            <person name="Cottret L."/>
            <person name="Lelandais-Briere C."/>
            <person name="Owens G.L."/>
            <person name="Carrere S."/>
            <person name="Mayjonade B."/>
            <person name="Legrand L."/>
            <person name="Gill N."/>
            <person name="Kane N.C."/>
            <person name="Bowers J.E."/>
            <person name="Hubner S."/>
            <person name="Bellec A."/>
            <person name="Berard A."/>
            <person name="Berges H."/>
            <person name="Blanchet N."/>
            <person name="Boniface M.C."/>
            <person name="Brunel D."/>
            <person name="Catrice O."/>
            <person name="Chaidir N."/>
            <person name="Claudel C."/>
            <person name="Donnadieu C."/>
            <person name="Faraut T."/>
            <person name="Fievet G."/>
            <person name="Helmstetter N."/>
            <person name="King M."/>
            <person name="Knapp S.J."/>
            <person name="Lai Z."/>
            <person name="Le Paslier M.C."/>
            <person name="Lippi Y."/>
            <person name="Lorenzon L."/>
            <person name="Mandel J.R."/>
            <person name="Marage G."/>
            <person name="Marchand G."/>
            <person name="Marquand E."/>
            <person name="Bret-Mestries E."/>
            <person name="Morien E."/>
            <person name="Nambeesan S."/>
            <person name="Nguyen T."/>
            <person name="Pegot-Espagnet P."/>
            <person name="Pouilly N."/>
            <person name="Raftis F."/>
            <person name="Sallet E."/>
            <person name="Schiex T."/>
            <person name="Thomas J."/>
            <person name="Vandecasteele C."/>
            <person name="Vares D."/>
            <person name="Vear F."/>
            <person name="Vautrin S."/>
            <person name="Crespi M."/>
            <person name="Mangin B."/>
            <person name="Burke J.M."/>
            <person name="Salse J."/>
            <person name="Munos S."/>
            <person name="Vincourt P."/>
            <person name="Rieseberg L.H."/>
            <person name="Langlade N.B."/>
        </authorList>
    </citation>
    <scope>NUCLEOTIDE SEQUENCE</scope>
    <source>
        <tissue evidence="2">Leaves</tissue>
    </source>
</reference>
<dbReference type="Gramene" id="mRNA:HanXRQr2_Chr14g0635401">
    <property type="protein sequence ID" value="CDS:HanXRQr2_Chr14g0635401.1"/>
    <property type="gene ID" value="HanXRQr2_Chr14g0635401"/>
</dbReference>
<proteinExistence type="predicted"/>
<evidence type="ECO:0000256" key="1">
    <source>
        <dbReference type="SAM" id="Phobius"/>
    </source>
</evidence>
<dbReference type="AlphaFoldDB" id="A0A9K3E7M6"/>
<accession>A0A9K3E7M6</accession>
<comment type="caution">
    <text evidence="2">The sequence shown here is derived from an EMBL/GenBank/DDBJ whole genome shotgun (WGS) entry which is preliminary data.</text>
</comment>
<keyword evidence="1" id="KW-1133">Transmembrane helix</keyword>
<keyword evidence="3" id="KW-1185">Reference proteome</keyword>
<gene>
    <name evidence="2" type="ORF">HanXRQr2_Chr14g0635401</name>
</gene>
<keyword evidence="1" id="KW-0812">Transmembrane</keyword>
<evidence type="ECO:0000313" key="3">
    <source>
        <dbReference type="Proteomes" id="UP000215914"/>
    </source>
</evidence>